<organism evidence="3 4">
    <name type="scientific">Caenorhabditis remanei</name>
    <name type="common">Caenorhabditis vulgaris</name>
    <dbReference type="NCBI Taxonomy" id="31234"/>
    <lineage>
        <taxon>Eukaryota</taxon>
        <taxon>Metazoa</taxon>
        <taxon>Ecdysozoa</taxon>
        <taxon>Nematoda</taxon>
        <taxon>Chromadorea</taxon>
        <taxon>Rhabditida</taxon>
        <taxon>Rhabditina</taxon>
        <taxon>Rhabditomorpha</taxon>
        <taxon>Rhabditoidea</taxon>
        <taxon>Rhabditidae</taxon>
        <taxon>Peloderinae</taxon>
        <taxon>Caenorhabditis</taxon>
    </lineage>
</organism>
<dbReference type="Proteomes" id="UP000483820">
    <property type="component" value="Chromosome V"/>
</dbReference>
<proteinExistence type="predicted"/>
<protein>
    <recommendedName>
        <fullName evidence="5">DUF38 domain-containing protein</fullName>
    </recommendedName>
</protein>
<dbReference type="InterPro" id="IPR002900">
    <property type="entry name" value="DUF38/FTH_CAE_spp"/>
</dbReference>
<dbReference type="Gene3D" id="1.10.10.1450">
    <property type="match status" value="1"/>
</dbReference>
<dbReference type="CTD" id="9820433"/>
<dbReference type="EMBL" id="WUAV01000005">
    <property type="protein sequence ID" value="KAF1753336.1"/>
    <property type="molecule type" value="Genomic_DNA"/>
</dbReference>
<gene>
    <name evidence="3" type="ORF">GCK72_019892</name>
</gene>
<evidence type="ECO:0000313" key="4">
    <source>
        <dbReference type="Proteomes" id="UP000483820"/>
    </source>
</evidence>
<dbReference type="KEGG" id="crq:GCK72_019892"/>
<dbReference type="RefSeq" id="XP_053582194.1">
    <property type="nucleotide sequence ID" value="XM_053733281.1"/>
</dbReference>
<evidence type="ECO:0000313" key="3">
    <source>
        <dbReference type="EMBL" id="KAF1753336.1"/>
    </source>
</evidence>
<dbReference type="GeneID" id="9820433"/>
<sequence>MTEVLLKNSDAVAAVIIYQEKQSDSLENALIRVSNVLNIRYNRPSFDYLKHCLKINFQETCIQNNKKDIHYCILYEFVQNKPWGQSFKTIREVLGEGIVEYEEFKRLFKCFERGMFEMEENKLSVDACLSNVSKEVMEKIVQHLDIKDRTELRIENLPPIIYKQGKNECNVEFKNNVKTLIGQHHFYRGIMDAGTIFENKTLELESLKISFSSEIRSDGRAVMENVLSDCSEMMREVVELDQWNLAIELDMCNTPFKLPLQNLIHFKRFSVFMPNISESDVTWLARILPENDTFEYCSIRYPDNQLNLDLINLGITGRHSREESNSLLETNAVFEMQLGNKSIDFFRKF</sequence>
<dbReference type="Pfam" id="PF17906">
    <property type="entry name" value="HTH_48"/>
    <property type="match status" value="1"/>
</dbReference>
<comment type="caution">
    <text evidence="3">The sequence shown here is derived from an EMBL/GenBank/DDBJ whole genome shotgun (WGS) entry which is preliminary data.</text>
</comment>
<accession>A0A6A5GF59</accession>
<evidence type="ECO:0000259" key="2">
    <source>
        <dbReference type="Pfam" id="PF17906"/>
    </source>
</evidence>
<evidence type="ECO:0008006" key="5">
    <source>
        <dbReference type="Google" id="ProtNLM"/>
    </source>
</evidence>
<feature type="domain" description="DUF38" evidence="1">
    <location>
        <begin position="230"/>
        <end position="305"/>
    </location>
</feature>
<evidence type="ECO:0000259" key="1">
    <source>
        <dbReference type="Pfam" id="PF01827"/>
    </source>
</evidence>
<dbReference type="AlphaFoldDB" id="A0A6A5GF59"/>
<name>A0A6A5GF59_CAERE</name>
<feature type="domain" description="Mos1 transposase HTH" evidence="2">
    <location>
        <begin position="66"/>
        <end position="114"/>
    </location>
</feature>
<reference evidence="3 4" key="1">
    <citation type="submission" date="2019-12" db="EMBL/GenBank/DDBJ databases">
        <title>Chromosome-level assembly of the Caenorhabditis remanei genome.</title>
        <authorList>
            <person name="Teterina A.A."/>
            <person name="Willis J.H."/>
            <person name="Phillips P.C."/>
        </authorList>
    </citation>
    <scope>NUCLEOTIDE SEQUENCE [LARGE SCALE GENOMIC DNA]</scope>
    <source>
        <strain evidence="3 4">PX506</strain>
        <tissue evidence="3">Whole organism</tissue>
    </source>
</reference>
<dbReference type="InterPro" id="IPR041426">
    <property type="entry name" value="Mos1_HTH"/>
</dbReference>
<dbReference type="Pfam" id="PF01827">
    <property type="entry name" value="FTH"/>
    <property type="match status" value="1"/>
</dbReference>